<dbReference type="AlphaFoldDB" id="A0A6J7FFV1"/>
<comment type="similarity">
    <text evidence="1">Belongs to the peptidase S13 family.</text>
</comment>
<dbReference type="GO" id="GO:0006508">
    <property type="term" value="P:proteolysis"/>
    <property type="evidence" value="ECO:0007669"/>
    <property type="project" value="InterPro"/>
</dbReference>
<dbReference type="InterPro" id="IPR012338">
    <property type="entry name" value="Beta-lactam/transpept-like"/>
</dbReference>
<dbReference type="GO" id="GO:0004185">
    <property type="term" value="F:serine-type carboxypeptidase activity"/>
    <property type="evidence" value="ECO:0007669"/>
    <property type="project" value="InterPro"/>
</dbReference>
<dbReference type="PANTHER" id="PTHR30023:SF0">
    <property type="entry name" value="PENICILLIN-SENSITIVE CARBOXYPEPTIDASE A"/>
    <property type="match status" value="1"/>
</dbReference>
<dbReference type="NCBIfam" id="TIGR00666">
    <property type="entry name" value="PBP4"/>
    <property type="match status" value="1"/>
</dbReference>
<reference evidence="3" key="1">
    <citation type="submission" date="2020-05" db="EMBL/GenBank/DDBJ databases">
        <authorList>
            <person name="Chiriac C."/>
            <person name="Salcher M."/>
            <person name="Ghai R."/>
            <person name="Kavagutti S V."/>
        </authorList>
    </citation>
    <scope>NUCLEOTIDE SEQUENCE</scope>
</reference>
<protein>
    <submittedName>
        <fullName evidence="3">Unannotated protein</fullName>
    </submittedName>
</protein>
<name>A0A6J7FFV1_9ZZZZ</name>
<dbReference type="SUPFAM" id="SSF56601">
    <property type="entry name" value="beta-lactamase/transpeptidase-like"/>
    <property type="match status" value="1"/>
</dbReference>
<evidence type="ECO:0000313" key="3">
    <source>
        <dbReference type="EMBL" id="CAB4891259.1"/>
    </source>
</evidence>
<dbReference type="GO" id="GO:0000270">
    <property type="term" value="P:peptidoglycan metabolic process"/>
    <property type="evidence" value="ECO:0007669"/>
    <property type="project" value="TreeGrafter"/>
</dbReference>
<dbReference type="InterPro" id="IPR000667">
    <property type="entry name" value="Peptidase_S13"/>
</dbReference>
<dbReference type="EMBL" id="CAFBPZ010000061">
    <property type="protein sequence ID" value="CAB5039361.1"/>
    <property type="molecule type" value="Genomic_DNA"/>
</dbReference>
<keyword evidence="2" id="KW-0378">Hydrolase</keyword>
<dbReference type="Pfam" id="PF02113">
    <property type="entry name" value="Peptidase_S13"/>
    <property type="match status" value="2"/>
</dbReference>
<sequence>MTHRTKTTFLLALLLLWSASPLVDSVARAADLPTPVMESIPVLGSTAPIPTSIGLTTALSGILNRPAFGTSGVWVGDPGTGATLFDANATTPLMPASALKLLTAATALRTLTPTKRIATRVVVEGATVTLIGGGDAMLASTGVGPTLETLASRVASQIQAVPVTLNYDTSLFRGRTLGPGWSQAFPAAGVAAPVQALMVDQGRAKVGGKARVQDPAAHAAQLFAKALRAKGIKIVAVAQAEASPTATEIARVESVPVQQLVHHMLTDSDNDLAEALAHLSGVVVKGTGSFASGAAAMQATAVALGLPTAGIALFDGSGLSNKDRVSAQALGKILMLAAQGSIGGIAPALAIAGFTGTLADRFTSVAQKSAAGFVRAKTGTLNGVVNLVGIVPDLDGRVLVFSVLTNGISSIERTRVSVDQIATKLRACGCAN</sequence>
<gene>
    <name evidence="3" type="ORF">UFOPK3495_00385</name>
    <name evidence="4" type="ORF">UFOPK4237_00975</name>
</gene>
<evidence type="ECO:0000256" key="2">
    <source>
        <dbReference type="ARBA" id="ARBA00022801"/>
    </source>
</evidence>
<evidence type="ECO:0000313" key="4">
    <source>
        <dbReference type="EMBL" id="CAB5039361.1"/>
    </source>
</evidence>
<dbReference type="EMBL" id="CAFBMC010000012">
    <property type="protein sequence ID" value="CAB4891259.1"/>
    <property type="molecule type" value="Genomic_DNA"/>
</dbReference>
<evidence type="ECO:0000256" key="1">
    <source>
        <dbReference type="ARBA" id="ARBA00006096"/>
    </source>
</evidence>
<accession>A0A6J7FFV1</accession>
<dbReference type="Gene3D" id="3.40.710.10">
    <property type="entry name" value="DD-peptidase/beta-lactamase superfamily"/>
    <property type="match status" value="2"/>
</dbReference>
<dbReference type="PANTHER" id="PTHR30023">
    <property type="entry name" value="D-ALANYL-D-ALANINE CARBOXYPEPTIDASE"/>
    <property type="match status" value="1"/>
</dbReference>
<proteinExistence type="inferred from homology"/>
<organism evidence="3">
    <name type="scientific">freshwater metagenome</name>
    <dbReference type="NCBI Taxonomy" id="449393"/>
    <lineage>
        <taxon>unclassified sequences</taxon>
        <taxon>metagenomes</taxon>
        <taxon>ecological metagenomes</taxon>
    </lineage>
</organism>
<dbReference type="PRINTS" id="PR00922">
    <property type="entry name" value="DADACBPTASE3"/>
</dbReference>